<sequence length="258" mass="28847">MCYSKPLINRPAFMDSGDIAFVFPQAMQEKSDEIALGLQLICNRRLFGVVYRELLPEFFDNMPPDSGVMIGAFVPTDKVLPGVLFPGDIDLLVIPYSSDRLLLSMTLAIELKVVRATYVRQSRSPNQYGFSQADALLRCGFPYAGVAHLIVSDESPEDAWRDVFETTIVDETGRCAPLRTVRKDMMPSALINRSFGRLRANCSSGELGYVSVYIANEGIWDPLGRQATHNPNASEEVMSAVGDFYELNAHKFLDTRRY</sequence>
<dbReference type="Proteomes" id="UP000586119">
    <property type="component" value="Unassembled WGS sequence"/>
</dbReference>
<dbReference type="RefSeq" id="WP_179931558.1">
    <property type="nucleotide sequence ID" value="NZ_JACCDF010000017.1"/>
</dbReference>
<organism evidence="1 2">
    <name type="scientific">Vreelandella salicampi</name>
    <dbReference type="NCBI Taxonomy" id="1449798"/>
    <lineage>
        <taxon>Bacteria</taxon>
        <taxon>Pseudomonadati</taxon>
        <taxon>Pseudomonadota</taxon>
        <taxon>Gammaproteobacteria</taxon>
        <taxon>Oceanospirillales</taxon>
        <taxon>Halomonadaceae</taxon>
        <taxon>Vreelandella</taxon>
    </lineage>
</organism>
<reference evidence="1 2" key="1">
    <citation type="journal article" date="2015" name="Int. J. Syst. Evol. Microbiol.">
        <title>Halomonas salicampi sp. nov., a halotolerant and alkalitolerant bacterium isolated from a saltern soil.</title>
        <authorList>
            <person name="Lee J.C."/>
            <person name="Kim Y.S."/>
            <person name="Yun B.S."/>
            <person name="Whang K.S."/>
        </authorList>
    </citation>
    <scope>NUCLEOTIDE SEQUENCE [LARGE SCALE GENOMIC DNA]</scope>
    <source>
        <strain evidence="1 2">BH103</strain>
    </source>
</reference>
<accession>A0A7Z0LNS9</accession>
<evidence type="ECO:0000313" key="2">
    <source>
        <dbReference type="Proteomes" id="UP000586119"/>
    </source>
</evidence>
<dbReference type="AlphaFoldDB" id="A0A7Z0LNS9"/>
<dbReference type="EMBL" id="JACCDF010000017">
    <property type="protein sequence ID" value="NYS62300.1"/>
    <property type="molecule type" value="Genomic_DNA"/>
</dbReference>
<name>A0A7Z0LNS9_9GAMM</name>
<keyword evidence="2" id="KW-1185">Reference proteome</keyword>
<comment type="caution">
    <text evidence="1">The sequence shown here is derived from an EMBL/GenBank/DDBJ whole genome shotgun (WGS) entry which is preliminary data.</text>
</comment>
<evidence type="ECO:0000313" key="1">
    <source>
        <dbReference type="EMBL" id="NYS62300.1"/>
    </source>
</evidence>
<gene>
    <name evidence="1" type="ORF">HZS81_16210</name>
</gene>
<proteinExistence type="predicted"/>
<protein>
    <submittedName>
        <fullName evidence="1">Uncharacterized protein</fullName>
    </submittedName>
</protein>